<dbReference type="Gene3D" id="3.40.50.300">
    <property type="entry name" value="P-loop containing nucleotide triphosphate hydrolases"/>
    <property type="match status" value="1"/>
</dbReference>
<dbReference type="Proteomes" id="UP000664417">
    <property type="component" value="Unassembled WGS sequence"/>
</dbReference>
<feature type="compositionally biased region" description="Acidic residues" evidence="11">
    <location>
        <begin position="208"/>
        <end position="225"/>
    </location>
</feature>
<evidence type="ECO:0000256" key="11">
    <source>
        <dbReference type="SAM" id="MobiDB-lite"/>
    </source>
</evidence>
<feature type="binding site" evidence="10">
    <location>
        <begin position="451"/>
        <end position="455"/>
    </location>
    <ligand>
        <name>GTP</name>
        <dbReference type="ChEBI" id="CHEBI:37565"/>
    </ligand>
</feature>
<evidence type="ECO:0000256" key="4">
    <source>
        <dbReference type="ARBA" id="ARBA00022801"/>
    </source>
</evidence>
<organism evidence="13 14">
    <name type="scientific">Acanthopleuribacter pedis</name>
    <dbReference type="NCBI Taxonomy" id="442870"/>
    <lineage>
        <taxon>Bacteria</taxon>
        <taxon>Pseudomonadati</taxon>
        <taxon>Acidobacteriota</taxon>
        <taxon>Holophagae</taxon>
        <taxon>Acanthopleuribacterales</taxon>
        <taxon>Acanthopleuribacteraceae</taxon>
        <taxon>Acanthopleuribacter</taxon>
    </lineage>
</organism>
<dbReference type="SMART" id="SM00382">
    <property type="entry name" value="AAA"/>
    <property type="match status" value="1"/>
</dbReference>
<dbReference type="Gene3D" id="1.20.120.140">
    <property type="entry name" value="Signal recognition particle SRP54, nucleotide-binding domain"/>
    <property type="match status" value="1"/>
</dbReference>
<dbReference type="GO" id="GO:0005047">
    <property type="term" value="F:signal recognition particle binding"/>
    <property type="evidence" value="ECO:0007669"/>
    <property type="project" value="TreeGrafter"/>
</dbReference>
<dbReference type="EC" id="3.6.5.4" evidence="10"/>
<feature type="region of interest" description="Disordered" evidence="11">
    <location>
        <begin position="155"/>
        <end position="261"/>
    </location>
</feature>
<feature type="domain" description="SRP54-type proteins GTP-binding" evidence="12">
    <location>
        <begin position="536"/>
        <end position="549"/>
    </location>
</feature>
<comment type="caution">
    <text evidence="13">The sequence shown here is derived from an EMBL/GenBank/DDBJ whole genome shotgun (WGS) entry which is preliminary data.</text>
</comment>
<dbReference type="GO" id="GO:0005525">
    <property type="term" value="F:GTP binding"/>
    <property type="evidence" value="ECO:0007669"/>
    <property type="project" value="UniProtKB-UniRule"/>
</dbReference>
<dbReference type="FunFam" id="1.20.120.140:FF:000002">
    <property type="entry name" value="Signal recognition particle receptor FtsY"/>
    <property type="match status" value="1"/>
</dbReference>
<keyword evidence="6 10" id="KW-0472">Membrane</keyword>
<comment type="function">
    <text evidence="9">Involved in targeting and insertion of nascent membrane proteins into the cytoplasmic membrane. Acts as a receptor for the complex formed by the signal recognition particle (SRP) and the ribosome-nascent chain (RNC). Interaction with SRP-RNC leads to the transfer of the RNC complex to the Sec translocase for insertion into the membrane, the hydrolysis of GTP by both Ffh and FtsY, and the dissociation of the SRP-FtsY complex into the individual components.</text>
</comment>
<evidence type="ECO:0000256" key="9">
    <source>
        <dbReference type="ARBA" id="ARBA00053570"/>
    </source>
</evidence>
<keyword evidence="3 10" id="KW-0547">Nucleotide-binding</keyword>
<dbReference type="CDD" id="cd17874">
    <property type="entry name" value="FtsY"/>
    <property type="match status" value="1"/>
</dbReference>
<evidence type="ECO:0000256" key="10">
    <source>
        <dbReference type="HAMAP-Rule" id="MF_00920"/>
    </source>
</evidence>
<dbReference type="Pfam" id="PF02881">
    <property type="entry name" value="SRP54_N"/>
    <property type="match status" value="1"/>
</dbReference>
<keyword evidence="4 10" id="KW-0378">Hydrolase</keyword>
<dbReference type="AlphaFoldDB" id="A0A8J7Q7F2"/>
<feature type="compositionally biased region" description="Basic and acidic residues" evidence="11">
    <location>
        <begin position="14"/>
        <end position="28"/>
    </location>
</feature>
<dbReference type="InterPro" id="IPR004390">
    <property type="entry name" value="SR_rcpt_FtsY"/>
</dbReference>
<dbReference type="GO" id="GO:0005886">
    <property type="term" value="C:plasma membrane"/>
    <property type="evidence" value="ECO:0007669"/>
    <property type="project" value="UniProtKB-SubCell"/>
</dbReference>
<feature type="binding site" evidence="10">
    <location>
        <begin position="515"/>
        <end position="518"/>
    </location>
    <ligand>
        <name>GTP</name>
        <dbReference type="ChEBI" id="CHEBI:37565"/>
    </ligand>
</feature>
<dbReference type="InterPro" id="IPR003593">
    <property type="entry name" value="AAA+_ATPase"/>
</dbReference>
<evidence type="ECO:0000256" key="8">
    <source>
        <dbReference type="ARBA" id="ARBA00048027"/>
    </source>
</evidence>
<evidence type="ECO:0000256" key="5">
    <source>
        <dbReference type="ARBA" id="ARBA00023134"/>
    </source>
</evidence>
<evidence type="ECO:0000256" key="7">
    <source>
        <dbReference type="ARBA" id="ARBA00023170"/>
    </source>
</evidence>
<evidence type="ECO:0000256" key="3">
    <source>
        <dbReference type="ARBA" id="ARBA00022741"/>
    </source>
</evidence>
<sequence>MAKEPKKGLFSFGKKAEDAPASESEPKKSGGFFSKFRKKDTAEETSAPPTEKKKRFFDRFRKKDQADGVEEAVADAVDSGDGAPAVSAETPAVPDLEPSFERDSEPAPAPVADTAPSQAPLTSEPAAFVAEPAAPVAAEPAAPLSSEPAAFVAEPAAPVAAEPSAPVVTESEPVAPVVAEQEPVAPATTEATAAAVAEPIAPEAASAETEEAAGEGDDTVDEEAGEEKKSRFGNLFKRNKKEKSEDDAETEGDDEGAPKKRSWLEKLKSGLKDTRASIAGGINKLFLATRQIDDDLLDELEELLIGADIGVQTTMDIIEKIRLEVSRKTLKDSEQLKEHLKMELRAILDHLPDRPFNLDHEPTVVLVIGVNGVGKTTTIGKLARLWQMQGKKVTVCAADTFRAAAVDQLQVWADRTGVDIVRKPDSTDPAAVVFEALERIKVTGSDVLLIDTAGRLHNNPNLMNELAKIRRITSKSFEDAPHHTLLILDAVTGQNGLLQAKQFAEKIGITDLIVTKLDGTAKGGIAVAIAKELGLPIQYIGVGEQMDDLITFEKGAFVDSLFEG</sequence>
<dbReference type="SMART" id="SM00962">
    <property type="entry name" value="SRP54"/>
    <property type="match status" value="1"/>
</dbReference>
<dbReference type="InterPro" id="IPR042101">
    <property type="entry name" value="SRP54_N_sf"/>
</dbReference>
<dbReference type="SUPFAM" id="SSF52540">
    <property type="entry name" value="P-loop containing nucleoside triphosphate hydrolases"/>
    <property type="match status" value="1"/>
</dbReference>
<dbReference type="GO" id="GO:0003924">
    <property type="term" value="F:GTPase activity"/>
    <property type="evidence" value="ECO:0007669"/>
    <property type="project" value="UniProtKB-UniRule"/>
</dbReference>
<dbReference type="SMART" id="SM00963">
    <property type="entry name" value="SRP54_N"/>
    <property type="match status" value="1"/>
</dbReference>
<keyword evidence="2 10" id="KW-0963">Cytoplasm</keyword>
<evidence type="ECO:0000313" key="14">
    <source>
        <dbReference type="Proteomes" id="UP000664417"/>
    </source>
</evidence>
<dbReference type="Pfam" id="PF00448">
    <property type="entry name" value="SRP54"/>
    <property type="match status" value="1"/>
</dbReference>
<keyword evidence="14" id="KW-1185">Reference proteome</keyword>
<dbReference type="InterPro" id="IPR013822">
    <property type="entry name" value="Signal_recog_particl_SRP54_hlx"/>
</dbReference>
<dbReference type="GO" id="GO:0006614">
    <property type="term" value="P:SRP-dependent cotranslational protein targeting to membrane"/>
    <property type="evidence" value="ECO:0007669"/>
    <property type="project" value="InterPro"/>
</dbReference>
<dbReference type="PANTHER" id="PTHR43134:SF1">
    <property type="entry name" value="SIGNAL RECOGNITION PARTICLE RECEPTOR SUBUNIT ALPHA"/>
    <property type="match status" value="1"/>
</dbReference>
<feature type="compositionally biased region" description="Low complexity" evidence="11">
    <location>
        <begin position="155"/>
        <end position="207"/>
    </location>
</feature>
<feature type="region of interest" description="Disordered" evidence="11">
    <location>
        <begin position="1"/>
        <end position="127"/>
    </location>
</feature>
<comment type="similarity">
    <text evidence="10">Belongs to the GTP-binding SRP family. FtsY subfamily.</text>
</comment>
<keyword evidence="1 10" id="KW-1003">Cell membrane</keyword>
<name>A0A8J7Q7F2_9BACT</name>
<keyword evidence="5 10" id="KW-0342">GTP-binding</keyword>
<accession>A0A8J7Q7F2</accession>
<dbReference type="InterPro" id="IPR036225">
    <property type="entry name" value="SRP/SRP_N"/>
</dbReference>
<protein>
    <recommendedName>
        <fullName evidence="10">Signal recognition particle receptor FtsY</fullName>
        <shortName evidence="10">SRP receptor</shortName>
        <ecNumber evidence="10">3.6.5.4</ecNumber>
    </recommendedName>
</protein>
<dbReference type="SUPFAM" id="SSF47364">
    <property type="entry name" value="Domain of the SRP/SRP receptor G-proteins"/>
    <property type="match status" value="1"/>
</dbReference>
<dbReference type="FunFam" id="3.40.50.300:FF:000053">
    <property type="entry name" value="Signal recognition particle receptor FtsY"/>
    <property type="match status" value="1"/>
</dbReference>
<comment type="subcellular location">
    <subcellularLocation>
        <location evidence="10">Cell membrane</location>
        <topology evidence="10">Peripheral membrane protein</topology>
        <orientation evidence="10">Cytoplasmic side</orientation>
    </subcellularLocation>
    <subcellularLocation>
        <location evidence="10">Cytoplasm</location>
    </subcellularLocation>
</comment>
<dbReference type="InterPro" id="IPR027417">
    <property type="entry name" value="P-loop_NTPase"/>
</dbReference>
<dbReference type="NCBIfam" id="TIGR00064">
    <property type="entry name" value="ftsY"/>
    <property type="match status" value="1"/>
</dbReference>
<evidence type="ECO:0000256" key="2">
    <source>
        <dbReference type="ARBA" id="ARBA00022490"/>
    </source>
</evidence>
<dbReference type="PANTHER" id="PTHR43134">
    <property type="entry name" value="SIGNAL RECOGNITION PARTICLE RECEPTOR SUBUNIT ALPHA"/>
    <property type="match status" value="1"/>
</dbReference>
<feature type="binding site" evidence="10">
    <location>
        <begin position="369"/>
        <end position="376"/>
    </location>
    <ligand>
        <name>GTP</name>
        <dbReference type="ChEBI" id="CHEBI:37565"/>
    </ligand>
</feature>
<dbReference type="EMBL" id="JAFREP010000005">
    <property type="protein sequence ID" value="MBO1318184.1"/>
    <property type="molecule type" value="Genomic_DNA"/>
</dbReference>
<dbReference type="PROSITE" id="PS00300">
    <property type="entry name" value="SRP54"/>
    <property type="match status" value="1"/>
</dbReference>
<evidence type="ECO:0000313" key="13">
    <source>
        <dbReference type="EMBL" id="MBO1318184.1"/>
    </source>
</evidence>
<reference evidence="13" key="1">
    <citation type="submission" date="2021-03" db="EMBL/GenBank/DDBJ databases">
        <authorList>
            <person name="Wang G."/>
        </authorList>
    </citation>
    <scope>NUCLEOTIDE SEQUENCE</scope>
    <source>
        <strain evidence="13">KCTC 12899</strain>
    </source>
</reference>
<dbReference type="HAMAP" id="MF_00920">
    <property type="entry name" value="FtsY"/>
    <property type="match status" value="1"/>
</dbReference>
<dbReference type="RefSeq" id="WP_207857819.1">
    <property type="nucleotide sequence ID" value="NZ_JAFREP010000005.1"/>
</dbReference>
<feature type="compositionally biased region" description="Basic and acidic residues" evidence="11">
    <location>
        <begin position="57"/>
        <end position="66"/>
    </location>
</feature>
<evidence type="ECO:0000256" key="6">
    <source>
        <dbReference type="ARBA" id="ARBA00023136"/>
    </source>
</evidence>
<comment type="subunit">
    <text evidence="10">Part of the signal recognition particle protein translocation system, which is composed of SRP and FtsY.</text>
</comment>
<proteinExistence type="inferred from homology"/>
<keyword evidence="7 10" id="KW-0675">Receptor</keyword>
<dbReference type="GO" id="GO:0005737">
    <property type="term" value="C:cytoplasm"/>
    <property type="evidence" value="ECO:0007669"/>
    <property type="project" value="UniProtKB-SubCell"/>
</dbReference>
<comment type="catalytic activity">
    <reaction evidence="8 10">
        <text>GTP + H2O = GDP + phosphate + H(+)</text>
        <dbReference type="Rhea" id="RHEA:19669"/>
        <dbReference type="ChEBI" id="CHEBI:15377"/>
        <dbReference type="ChEBI" id="CHEBI:15378"/>
        <dbReference type="ChEBI" id="CHEBI:37565"/>
        <dbReference type="ChEBI" id="CHEBI:43474"/>
        <dbReference type="ChEBI" id="CHEBI:58189"/>
        <dbReference type="EC" id="3.6.5.4"/>
    </reaction>
</comment>
<dbReference type="InterPro" id="IPR000897">
    <property type="entry name" value="SRP54_GTPase_dom"/>
</dbReference>
<feature type="compositionally biased region" description="Low complexity" evidence="11">
    <location>
        <begin position="74"/>
        <end position="86"/>
    </location>
</feature>
<gene>
    <name evidence="10 13" type="primary">ftsY</name>
    <name evidence="13" type="ORF">J3U88_06945</name>
</gene>
<evidence type="ECO:0000256" key="1">
    <source>
        <dbReference type="ARBA" id="ARBA00022475"/>
    </source>
</evidence>
<feature type="compositionally biased region" description="Acidic residues" evidence="11">
    <location>
        <begin position="245"/>
        <end position="255"/>
    </location>
</feature>
<evidence type="ECO:0000259" key="12">
    <source>
        <dbReference type="PROSITE" id="PS00300"/>
    </source>
</evidence>